<dbReference type="PANTHER" id="PTHR33434:SF4">
    <property type="entry name" value="PHOSPHATASE PROTEIN"/>
    <property type="match status" value="1"/>
</dbReference>
<dbReference type="InterPro" id="IPR050270">
    <property type="entry name" value="DegV_domain_contain"/>
</dbReference>
<dbReference type="SUPFAM" id="SSF101473">
    <property type="entry name" value="DhaL-like"/>
    <property type="match status" value="1"/>
</dbReference>
<dbReference type="OrthoDB" id="9760324at2"/>
<evidence type="ECO:0000313" key="4">
    <source>
        <dbReference type="Proteomes" id="UP000070483"/>
    </source>
</evidence>
<dbReference type="Pfam" id="PF02734">
    <property type="entry name" value="Dak2"/>
    <property type="match status" value="1"/>
</dbReference>
<feature type="domain" description="DhaL" evidence="2">
    <location>
        <begin position="9"/>
        <end position="203"/>
    </location>
</feature>
<dbReference type="SMART" id="SM01121">
    <property type="entry name" value="Dak1_2"/>
    <property type="match status" value="1"/>
</dbReference>
<dbReference type="STRING" id="157687.HMPREF3180_01410"/>
<organism evidence="3 4">
    <name type="scientific">Leptotrichia wadei</name>
    <dbReference type="NCBI Taxonomy" id="157687"/>
    <lineage>
        <taxon>Bacteria</taxon>
        <taxon>Fusobacteriati</taxon>
        <taxon>Fusobacteriota</taxon>
        <taxon>Fusobacteriia</taxon>
        <taxon>Fusobacteriales</taxon>
        <taxon>Leptotrichiaceae</taxon>
        <taxon>Leptotrichia</taxon>
    </lineage>
</organism>
<dbReference type="PROSITE" id="PS51482">
    <property type="entry name" value="DEGV"/>
    <property type="match status" value="1"/>
</dbReference>
<dbReference type="Proteomes" id="UP000070483">
    <property type="component" value="Unassembled WGS sequence"/>
</dbReference>
<dbReference type="GO" id="GO:0006071">
    <property type="term" value="P:glycerol metabolic process"/>
    <property type="evidence" value="ECO:0007669"/>
    <property type="project" value="InterPro"/>
</dbReference>
<evidence type="ECO:0000259" key="2">
    <source>
        <dbReference type="PROSITE" id="PS51480"/>
    </source>
</evidence>
<dbReference type="InterPro" id="IPR033470">
    <property type="entry name" value="FakA-like_C"/>
</dbReference>
<dbReference type="Pfam" id="PF13684">
    <property type="entry name" value="FakA-like_C"/>
    <property type="match status" value="1"/>
</dbReference>
<dbReference type="InterPro" id="IPR043168">
    <property type="entry name" value="DegV_C"/>
</dbReference>
<dbReference type="NCBIfam" id="TIGR00762">
    <property type="entry name" value="DegV"/>
    <property type="match status" value="1"/>
</dbReference>
<dbReference type="RefSeq" id="WP_021747092.1">
    <property type="nucleotide sequence ID" value="NZ_KQ960082.1"/>
</dbReference>
<protein>
    <submittedName>
        <fullName evidence="3">DAK2 domain fusion protein YloV</fullName>
    </submittedName>
</protein>
<comment type="caution">
    <text evidence="3">The sequence shown here is derived from an EMBL/GenBank/DDBJ whole genome shotgun (WGS) entry which is preliminary data.</text>
</comment>
<reference evidence="4" key="1">
    <citation type="submission" date="2016-01" db="EMBL/GenBank/DDBJ databases">
        <authorList>
            <person name="Mitreva M."/>
            <person name="Pepin K.H."/>
            <person name="Mihindukulasuriya K.A."/>
            <person name="Fulton R."/>
            <person name="Fronick C."/>
            <person name="O'Laughlin M."/>
            <person name="Miner T."/>
            <person name="Herter B."/>
            <person name="Rosa B.A."/>
            <person name="Cordes M."/>
            <person name="Tomlinson C."/>
            <person name="Wollam A."/>
            <person name="Palsikar V.B."/>
            <person name="Mardis E.R."/>
            <person name="Wilson R.K."/>
        </authorList>
    </citation>
    <scope>NUCLEOTIDE SEQUENCE [LARGE SCALE GENOMIC DNA]</scope>
    <source>
        <strain evidence="4">KA00185</strain>
    </source>
</reference>
<dbReference type="AlphaFoldDB" id="A0A134AA71"/>
<dbReference type="Pfam" id="PF02645">
    <property type="entry name" value="DegV"/>
    <property type="match status" value="1"/>
</dbReference>
<gene>
    <name evidence="3" type="ORF">HMPREF3180_01410</name>
</gene>
<dbReference type="GO" id="GO:0008289">
    <property type="term" value="F:lipid binding"/>
    <property type="evidence" value="ECO:0007669"/>
    <property type="project" value="UniProtKB-KW"/>
</dbReference>
<name>A0A134AA71_9FUSO</name>
<dbReference type="InterPro" id="IPR004007">
    <property type="entry name" value="DhaL_dom"/>
</dbReference>
<proteinExistence type="predicted"/>
<dbReference type="InterPro" id="IPR036117">
    <property type="entry name" value="DhaL_dom_sf"/>
</dbReference>
<dbReference type="PANTHER" id="PTHR33434">
    <property type="entry name" value="DEGV DOMAIN-CONTAINING PROTEIN DR_1986-RELATED"/>
    <property type="match status" value="1"/>
</dbReference>
<keyword evidence="4" id="KW-1185">Reference proteome</keyword>
<dbReference type="InterPro" id="IPR003797">
    <property type="entry name" value="DegV"/>
</dbReference>
<dbReference type="SUPFAM" id="SSF82549">
    <property type="entry name" value="DAK1/DegV-like"/>
    <property type="match status" value="1"/>
</dbReference>
<dbReference type="InterPro" id="IPR048394">
    <property type="entry name" value="FakA-like_M"/>
</dbReference>
<dbReference type="Gene3D" id="1.25.40.340">
    <property type="match status" value="1"/>
</dbReference>
<keyword evidence="1" id="KW-0446">Lipid-binding</keyword>
<sequence>MAIKYLDAKRLRLVFIGGGKWVTKHEELLNELNVYPVPDGDTGSNMSMTLNSMINDLEEKTDEKIKMPQLIDVVEEAVLMGARGNSGTILSQVITGFLRGIGEKVKLLPKDVAEALVSAKETAYNAVSEPIEGTMLTVIRKISEKATECADKFEDLVVFLKEIVEAGKKAVDETPELLPKLKEAGVVDAGGKGLFFFFEGFYKVTTELNLLAELQKAQVKENEFDKTIANINHDPESIHFQYCTEFIILNGNFDTNEYKKRVLELGDSAVFAQTSKKFKTHIHTNHPGKAIEIALEYGPLEKMKVENMRLQHDNLQIFSEKDEAKIFTNKKIDKTKSAFVILADSENLKDEFLKLGADVVILGGQSKNPSVQEILNAIGKTEKENVYILPNNKNVITTAKIASEKSKKTVIVLNTKTMLDGYYFLKNKYSDIDELKEAASRNYSVEITKAVRDTKIEDLSIEKDDFIGLINGKIKYAKKSLKEVTDAIIDDLVTKNTITAVVVSGNEKDETAQKSIEEKLAGLKTTIINGNQENYYYYLYIENKDPNMPEIAILTDSVSDLTNEDIEGLPIKIVPLKIDINGELYKDGVEISKSEFWHEMLDNDARIKTSQPSPQDFLNAYNKLFEKGYKKIISIHPSSKLSGTIQAAKVGRSLTNRENDIELIDSLGASLLQGFLVLGAAGKSVRGESFTEIINWVNNFRTKGKLLMIIPDLKYLEKGGRIGKASSTIAGALNMKPILTVNQGEVTVEKKVLGERNAQKYIEKYIERESKKQSIVLMSGWGGTPTELENVVRIYSEIENNPKINSLILNREIGAVIGAHAGPVYGVFIFPRLS</sequence>
<dbReference type="Gene3D" id="3.30.1180.10">
    <property type="match status" value="1"/>
</dbReference>
<accession>A0A134AA71</accession>
<evidence type="ECO:0000256" key="1">
    <source>
        <dbReference type="ARBA" id="ARBA00023121"/>
    </source>
</evidence>
<dbReference type="Pfam" id="PF21645">
    <property type="entry name" value="FakA-like_M"/>
    <property type="match status" value="1"/>
</dbReference>
<dbReference type="GO" id="GO:0004371">
    <property type="term" value="F:glycerone kinase activity"/>
    <property type="evidence" value="ECO:0007669"/>
    <property type="project" value="InterPro"/>
</dbReference>
<dbReference type="PROSITE" id="PS51480">
    <property type="entry name" value="DHAL"/>
    <property type="match status" value="1"/>
</dbReference>
<dbReference type="Gene3D" id="3.40.50.10170">
    <property type="match status" value="1"/>
</dbReference>
<dbReference type="EMBL" id="LSDD01000100">
    <property type="protein sequence ID" value="KXB64400.1"/>
    <property type="molecule type" value="Genomic_DNA"/>
</dbReference>
<dbReference type="NCBIfam" id="TIGR03599">
    <property type="entry name" value="YloV"/>
    <property type="match status" value="1"/>
</dbReference>
<evidence type="ECO:0000313" key="3">
    <source>
        <dbReference type="EMBL" id="KXB64400.1"/>
    </source>
</evidence>
<dbReference type="SMART" id="SM01120">
    <property type="entry name" value="Dak2"/>
    <property type="match status" value="1"/>
</dbReference>
<dbReference type="PATRIC" id="fig|157687.3.peg.1406"/>
<dbReference type="InterPro" id="IPR019986">
    <property type="entry name" value="YloV-like"/>
</dbReference>